<dbReference type="InterPro" id="IPR013159">
    <property type="entry name" value="DnaA_C"/>
</dbReference>
<protein>
    <submittedName>
        <fullName evidence="2">Chromosomal replication initiator, DnaA C-terminal</fullName>
    </submittedName>
</protein>
<evidence type="ECO:0000259" key="1">
    <source>
        <dbReference type="SMART" id="SM00760"/>
    </source>
</evidence>
<dbReference type="SUPFAM" id="SSF48295">
    <property type="entry name" value="TrpR-like"/>
    <property type="match status" value="1"/>
</dbReference>
<dbReference type="Gene3D" id="1.10.1750.10">
    <property type="match status" value="1"/>
</dbReference>
<dbReference type="GO" id="GO:0006270">
    <property type="term" value="P:DNA replication initiation"/>
    <property type="evidence" value="ECO:0007669"/>
    <property type="project" value="InterPro"/>
</dbReference>
<organism evidence="2">
    <name type="scientific">uncultured Caudovirales phage</name>
    <dbReference type="NCBI Taxonomy" id="2100421"/>
    <lineage>
        <taxon>Viruses</taxon>
        <taxon>Duplodnaviria</taxon>
        <taxon>Heunggongvirae</taxon>
        <taxon>Uroviricota</taxon>
        <taxon>Caudoviricetes</taxon>
        <taxon>Peduoviridae</taxon>
        <taxon>Maltschvirus</taxon>
        <taxon>Maltschvirus maltsch</taxon>
    </lineage>
</organism>
<proteinExistence type="predicted"/>
<sequence length="109" mass="12889">MNGFTNFSDFVMQIVIDEYNITIFDIKGRSRKKEIREARQLFTTLLYYHAYSKYRVTLEQIGDLVGVGHSTVLHSKDTVVNMIATDINFSNRMDKLQRKAKEWQRNNQH</sequence>
<dbReference type="SMART" id="SM00760">
    <property type="entry name" value="Bac_DnaA_C"/>
    <property type="match status" value="1"/>
</dbReference>
<name>A0A6J7X4Z8_9CAUD</name>
<dbReference type="InterPro" id="IPR010921">
    <property type="entry name" value="Trp_repressor/repl_initiator"/>
</dbReference>
<reference evidence="2" key="1">
    <citation type="submission" date="2020-05" db="EMBL/GenBank/DDBJ databases">
        <authorList>
            <person name="Chiriac C."/>
            <person name="Salcher M."/>
            <person name="Ghai R."/>
            <person name="Kavagutti S V."/>
        </authorList>
    </citation>
    <scope>NUCLEOTIDE SEQUENCE</scope>
</reference>
<dbReference type="GO" id="GO:0005524">
    <property type="term" value="F:ATP binding"/>
    <property type="evidence" value="ECO:0007669"/>
    <property type="project" value="InterPro"/>
</dbReference>
<gene>
    <name evidence="2" type="ORF">UFOVP756_20</name>
</gene>
<accession>A0A6J7X4Z8</accession>
<dbReference type="CDD" id="cd06571">
    <property type="entry name" value="Bac_DnaA_C"/>
    <property type="match status" value="1"/>
</dbReference>
<dbReference type="GO" id="GO:0006275">
    <property type="term" value="P:regulation of DNA replication"/>
    <property type="evidence" value="ECO:0007669"/>
    <property type="project" value="InterPro"/>
</dbReference>
<dbReference type="GO" id="GO:0043565">
    <property type="term" value="F:sequence-specific DNA binding"/>
    <property type="evidence" value="ECO:0007669"/>
    <property type="project" value="InterPro"/>
</dbReference>
<evidence type="ECO:0000313" key="2">
    <source>
        <dbReference type="EMBL" id="CAB5225929.1"/>
    </source>
</evidence>
<dbReference type="EMBL" id="LR798354">
    <property type="protein sequence ID" value="CAB5225929.1"/>
    <property type="molecule type" value="Genomic_DNA"/>
</dbReference>
<dbReference type="Pfam" id="PF08299">
    <property type="entry name" value="Bac_DnaA_C"/>
    <property type="match status" value="1"/>
</dbReference>
<feature type="domain" description="Chromosomal replication initiator DnaA C-terminal" evidence="1">
    <location>
        <begin position="7"/>
        <end position="79"/>
    </location>
</feature>